<gene>
    <name evidence="2" type="ORF">CPT03_13805</name>
</gene>
<dbReference type="InterPro" id="IPR022409">
    <property type="entry name" value="PKD/Chitinase_dom"/>
</dbReference>
<protein>
    <recommendedName>
        <fullName evidence="1">PKD domain-containing protein</fullName>
    </recommendedName>
</protein>
<keyword evidence="3" id="KW-1185">Reference proteome</keyword>
<dbReference type="SMART" id="SM00089">
    <property type="entry name" value="PKD"/>
    <property type="match status" value="2"/>
</dbReference>
<evidence type="ECO:0000313" key="2">
    <source>
        <dbReference type="EMBL" id="ATP57471.1"/>
    </source>
</evidence>
<sequence length="310" mass="33996">MFIYLYAQFIYFIGFSWRNPVGSKKKSTMNKMSYFLMCLLLAVSSCKKGSAPKVPLEGNEAVLPDFSWAGSSIAPAEITFTNLTKNATSHQWDFNNGTTSSKEQPGKVTFVTPGAYTVTLKAANKSHNVFTSRVLLITTDDNPIASFSYGFKNKISYAPATVQFVNESANATSYEWDINGRKDNVKSPIDYIFSTAGTYKAKLVAINSSKRSAVFEQDIIIEANPNPVAKFAVGKTPGGYFVGQEIYLINQSTNSDSYLWNFGIGGPADTSIEHAVVKFAKAGKHTIRLVSKKGNLTSKPYTITILVKDI</sequence>
<dbReference type="KEGG" id="pgs:CPT03_13805"/>
<evidence type="ECO:0000259" key="1">
    <source>
        <dbReference type="PROSITE" id="PS50093"/>
    </source>
</evidence>
<dbReference type="CDD" id="cd00146">
    <property type="entry name" value="PKD"/>
    <property type="match status" value="2"/>
</dbReference>
<dbReference type="Pfam" id="PF00801">
    <property type="entry name" value="PKD"/>
    <property type="match status" value="1"/>
</dbReference>
<name>A0A2D1U788_9SPHI</name>
<dbReference type="AlphaFoldDB" id="A0A2D1U788"/>
<reference evidence="2 3" key="1">
    <citation type="submission" date="2017-10" db="EMBL/GenBank/DDBJ databases">
        <title>Whole genome of Pedobacter ginsengisoli T01R-27 isolated from tomato rhizosphere.</title>
        <authorList>
            <person name="Weon H.-Y."/>
            <person name="Lee S.A."/>
            <person name="Sang M.K."/>
            <person name="Song J."/>
        </authorList>
    </citation>
    <scope>NUCLEOTIDE SEQUENCE [LARGE SCALE GENOMIC DNA]</scope>
    <source>
        <strain evidence="2 3">T01R-27</strain>
    </source>
</reference>
<dbReference type="SUPFAM" id="SSF49299">
    <property type="entry name" value="PKD domain"/>
    <property type="match status" value="3"/>
</dbReference>
<dbReference type="EMBL" id="CP024091">
    <property type="protein sequence ID" value="ATP57471.1"/>
    <property type="molecule type" value="Genomic_DNA"/>
</dbReference>
<dbReference type="Gene3D" id="2.60.40.10">
    <property type="entry name" value="Immunoglobulins"/>
    <property type="match status" value="3"/>
</dbReference>
<evidence type="ECO:0000313" key="3">
    <source>
        <dbReference type="Proteomes" id="UP000223749"/>
    </source>
</evidence>
<dbReference type="InterPro" id="IPR013783">
    <property type="entry name" value="Ig-like_fold"/>
</dbReference>
<organism evidence="2 3">
    <name type="scientific">Pedobacter ginsengisoli</name>
    <dbReference type="NCBI Taxonomy" id="363852"/>
    <lineage>
        <taxon>Bacteria</taxon>
        <taxon>Pseudomonadati</taxon>
        <taxon>Bacteroidota</taxon>
        <taxon>Sphingobacteriia</taxon>
        <taxon>Sphingobacteriales</taxon>
        <taxon>Sphingobacteriaceae</taxon>
        <taxon>Pedobacter</taxon>
    </lineage>
</organism>
<dbReference type="Proteomes" id="UP000223749">
    <property type="component" value="Chromosome"/>
</dbReference>
<feature type="domain" description="PKD" evidence="1">
    <location>
        <begin position="84"/>
        <end position="124"/>
    </location>
</feature>
<accession>A0A2D1U788</accession>
<dbReference type="InterPro" id="IPR000601">
    <property type="entry name" value="PKD_dom"/>
</dbReference>
<proteinExistence type="predicted"/>
<dbReference type="PROSITE" id="PS50093">
    <property type="entry name" value="PKD"/>
    <property type="match status" value="1"/>
</dbReference>
<dbReference type="InterPro" id="IPR035986">
    <property type="entry name" value="PKD_dom_sf"/>
</dbReference>